<evidence type="ECO:0000313" key="12">
    <source>
        <dbReference type="Proteomes" id="UP000198984"/>
    </source>
</evidence>
<evidence type="ECO:0000256" key="5">
    <source>
        <dbReference type="ARBA" id="ARBA00022605"/>
    </source>
</evidence>
<dbReference type="PANTHER" id="PTHR37468:SF1">
    <property type="entry name" value="SULFATE TRANSPORTER CYSZ"/>
    <property type="match status" value="1"/>
</dbReference>
<evidence type="ECO:0000313" key="11">
    <source>
        <dbReference type="EMBL" id="SEN63393.1"/>
    </source>
</evidence>
<evidence type="ECO:0000256" key="7">
    <source>
        <dbReference type="ARBA" id="ARBA00022989"/>
    </source>
</evidence>
<dbReference type="PANTHER" id="PTHR37468">
    <property type="entry name" value="SULFATE TRANSPORTER CYSZ"/>
    <property type="match status" value="1"/>
</dbReference>
<dbReference type="OrthoDB" id="9787566at2"/>
<keyword evidence="8" id="KW-0764">Sulfate transport</keyword>
<evidence type="ECO:0000256" key="6">
    <source>
        <dbReference type="ARBA" id="ARBA00022692"/>
    </source>
</evidence>
<sequence length="254" mass="29863">MFSFREVIAAIQSYGKAHHFITANKLWKWILLPGIIYCLLFIAGIYFVWSYSGDFVEYLLGLLPLRTWIQDLESSWVSFVFILLGLCIRLILMLLYFAYFKYFFLILGSPLFAYLSEKTEAILQHREFPFSWQEFLKDMVRGIRISFRNMVFQTITLLLLFLLSFIPILGWITPLAGFFIEAYFYGFSMMDYSCERHRMNMRQSIIFIKAHRGMALGNGIVFYLFMFIPVIGWALAPSYAVIAATIHLQDKRLL</sequence>
<dbReference type="GO" id="GO:0019344">
    <property type="term" value="P:cysteine biosynthetic process"/>
    <property type="evidence" value="ECO:0007669"/>
    <property type="project" value="TreeGrafter"/>
</dbReference>
<dbReference type="EMBL" id="FOBB01000011">
    <property type="protein sequence ID" value="SEN63393.1"/>
    <property type="molecule type" value="Genomic_DNA"/>
</dbReference>
<dbReference type="GO" id="GO:0009675">
    <property type="term" value="F:high-affinity sulfate:proton symporter activity"/>
    <property type="evidence" value="ECO:0007669"/>
    <property type="project" value="TreeGrafter"/>
</dbReference>
<accession>A0A1H8I431</accession>
<dbReference type="AlphaFoldDB" id="A0A1H8I431"/>
<dbReference type="Proteomes" id="UP000198984">
    <property type="component" value="Unassembled WGS sequence"/>
</dbReference>
<reference evidence="11 12" key="1">
    <citation type="submission" date="2016-10" db="EMBL/GenBank/DDBJ databases">
        <authorList>
            <person name="de Groot N.N."/>
        </authorList>
    </citation>
    <scope>NUCLEOTIDE SEQUENCE [LARGE SCALE GENOMIC DNA]</scope>
    <source>
        <strain evidence="11 12">DSM 21039</strain>
    </source>
</reference>
<dbReference type="GO" id="GO:0000103">
    <property type="term" value="P:sulfate assimilation"/>
    <property type="evidence" value="ECO:0007669"/>
    <property type="project" value="TreeGrafter"/>
</dbReference>
<evidence type="ECO:0000256" key="1">
    <source>
        <dbReference type="ARBA" id="ARBA00004141"/>
    </source>
</evidence>
<evidence type="ECO:0000256" key="9">
    <source>
        <dbReference type="ARBA" id="ARBA00023136"/>
    </source>
</evidence>
<keyword evidence="4" id="KW-0997">Cell inner membrane</keyword>
<comment type="subcellular location">
    <subcellularLocation>
        <location evidence="1">Membrane</location>
        <topology evidence="1">Multi-pass membrane protein</topology>
    </subcellularLocation>
</comment>
<organism evidence="11 12">
    <name type="scientific">Chitinophaga rupis</name>
    <dbReference type="NCBI Taxonomy" id="573321"/>
    <lineage>
        <taxon>Bacteria</taxon>
        <taxon>Pseudomonadati</taxon>
        <taxon>Bacteroidota</taxon>
        <taxon>Chitinophagia</taxon>
        <taxon>Chitinophagales</taxon>
        <taxon>Chitinophagaceae</taxon>
        <taxon>Chitinophaga</taxon>
    </lineage>
</organism>
<dbReference type="InterPro" id="IPR050480">
    <property type="entry name" value="CysZ-like"/>
</dbReference>
<protein>
    <submittedName>
        <fullName evidence="11">CysZ protein</fullName>
    </submittedName>
</protein>
<proteinExistence type="predicted"/>
<feature type="transmembrane region" description="Helical" evidence="10">
    <location>
        <begin position="26"/>
        <end position="49"/>
    </location>
</feature>
<dbReference type="InterPro" id="IPR059112">
    <property type="entry name" value="CysZ/EI24"/>
</dbReference>
<evidence type="ECO:0000256" key="3">
    <source>
        <dbReference type="ARBA" id="ARBA00022475"/>
    </source>
</evidence>
<evidence type="ECO:0000256" key="10">
    <source>
        <dbReference type="SAM" id="Phobius"/>
    </source>
</evidence>
<dbReference type="Pfam" id="PF07264">
    <property type="entry name" value="EI24"/>
    <property type="match status" value="1"/>
</dbReference>
<keyword evidence="12" id="KW-1185">Reference proteome</keyword>
<dbReference type="STRING" id="573321.SAMN04488505_111240"/>
<evidence type="ECO:0000256" key="2">
    <source>
        <dbReference type="ARBA" id="ARBA00022448"/>
    </source>
</evidence>
<evidence type="ECO:0000256" key="8">
    <source>
        <dbReference type="ARBA" id="ARBA00023032"/>
    </source>
</evidence>
<feature type="transmembrane region" description="Helical" evidence="10">
    <location>
        <begin position="150"/>
        <end position="169"/>
    </location>
</feature>
<keyword evidence="9 10" id="KW-0472">Membrane</keyword>
<feature type="transmembrane region" description="Helical" evidence="10">
    <location>
        <begin position="215"/>
        <end position="236"/>
    </location>
</feature>
<feature type="transmembrane region" description="Helical" evidence="10">
    <location>
        <begin position="76"/>
        <end position="99"/>
    </location>
</feature>
<dbReference type="RefSeq" id="WP_089920435.1">
    <property type="nucleotide sequence ID" value="NZ_FOBB01000011.1"/>
</dbReference>
<keyword evidence="6 10" id="KW-0812">Transmembrane</keyword>
<dbReference type="GO" id="GO:0005886">
    <property type="term" value="C:plasma membrane"/>
    <property type="evidence" value="ECO:0007669"/>
    <property type="project" value="TreeGrafter"/>
</dbReference>
<evidence type="ECO:0000256" key="4">
    <source>
        <dbReference type="ARBA" id="ARBA00022519"/>
    </source>
</evidence>
<keyword evidence="2" id="KW-0813">Transport</keyword>
<name>A0A1H8I431_9BACT</name>
<keyword evidence="5" id="KW-0028">Amino-acid biosynthesis</keyword>
<keyword evidence="3" id="KW-1003">Cell membrane</keyword>
<keyword evidence="7 10" id="KW-1133">Transmembrane helix</keyword>
<gene>
    <name evidence="11" type="ORF">SAMN04488505_111240</name>
</gene>